<dbReference type="Pfam" id="PF14327">
    <property type="entry name" value="CSTF2_hinge"/>
    <property type="match status" value="1"/>
</dbReference>
<evidence type="ECO:0000313" key="3">
    <source>
        <dbReference type="Proteomes" id="UP001149090"/>
    </source>
</evidence>
<sequence>MKQEENIESQQKNSENKVLDSIVSQLSSMTIEQIYNVMHKMKELVAKHPEQEKEKLVKNPQLSIALLQAQMVLGMINGISITDVPKKDIQKKIENLIQTVLSTWPQRDSSLNFEHQTPQKTSDNIKQKISKMDSIDDAKKSSLLFTDPTRSNLQANQNGISFLPSFNSSTHFPSQFPLQPNFNQNFSSLPSFLNPSLNVLPPLSANSFQVQKAQFQLFLKDLFSSPEKMNSLTNEQKEQLQLMMRYYQLN</sequence>
<gene>
    <name evidence="2" type="ORF">M0811_04783</name>
</gene>
<organism evidence="2 3">
    <name type="scientific">Anaeramoeba ignava</name>
    <name type="common">Anaerobic marine amoeba</name>
    <dbReference type="NCBI Taxonomy" id="1746090"/>
    <lineage>
        <taxon>Eukaryota</taxon>
        <taxon>Metamonada</taxon>
        <taxon>Anaeramoebidae</taxon>
        <taxon>Anaeramoeba</taxon>
    </lineage>
</organism>
<accession>A0A9Q0LW00</accession>
<dbReference type="Proteomes" id="UP001149090">
    <property type="component" value="Unassembled WGS sequence"/>
</dbReference>
<protein>
    <submittedName>
        <fullName evidence="2">Hydroxyproline-rich glycoprotein family protein</fullName>
    </submittedName>
</protein>
<name>A0A9Q0LW00_ANAIG</name>
<dbReference type="PANTHER" id="PTHR47866:SF2">
    <property type="entry name" value="HYDROXYPROLINE-RICH GLYCOPROTEIN FAMILY PROTEIN"/>
    <property type="match status" value="1"/>
</dbReference>
<dbReference type="EMBL" id="JAPDFW010000053">
    <property type="protein sequence ID" value="KAJ5078458.1"/>
    <property type="molecule type" value="Genomic_DNA"/>
</dbReference>
<comment type="caution">
    <text evidence="2">The sequence shown here is derived from an EMBL/GenBank/DDBJ whole genome shotgun (WGS) entry which is preliminary data.</text>
</comment>
<evidence type="ECO:0000313" key="2">
    <source>
        <dbReference type="EMBL" id="KAJ5078458.1"/>
    </source>
</evidence>
<proteinExistence type="predicted"/>
<reference evidence="2" key="1">
    <citation type="submission" date="2022-10" db="EMBL/GenBank/DDBJ databases">
        <title>Novel sulphate-reducing endosymbionts in the free-living metamonad Anaeramoeba.</title>
        <authorList>
            <person name="Jerlstrom-Hultqvist J."/>
            <person name="Cepicka I."/>
            <person name="Gallot-Lavallee L."/>
            <person name="Salas-Leiva D."/>
            <person name="Curtis B.A."/>
            <person name="Zahonova K."/>
            <person name="Pipaliya S."/>
            <person name="Dacks J."/>
            <person name="Roger A.J."/>
        </authorList>
    </citation>
    <scope>NUCLEOTIDE SEQUENCE</scope>
    <source>
        <strain evidence="2">BMAN</strain>
    </source>
</reference>
<evidence type="ECO:0000259" key="1">
    <source>
        <dbReference type="Pfam" id="PF14327"/>
    </source>
</evidence>
<keyword evidence="3" id="KW-1185">Reference proteome</keyword>
<dbReference type="OrthoDB" id="272703at2759"/>
<dbReference type="PANTHER" id="PTHR47866">
    <property type="entry name" value="HYDROXYPROLINE-RICH GLYCOPROTEIN FAMILY PROTEIN"/>
    <property type="match status" value="1"/>
</dbReference>
<dbReference type="InterPro" id="IPR025742">
    <property type="entry name" value="CSTF2_hinge"/>
</dbReference>
<dbReference type="AlphaFoldDB" id="A0A9Q0LW00"/>
<feature type="domain" description="Cleavage stimulation factor subunit 2 hinge" evidence="1">
    <location>
        <begin position="13"/>
        <end position="83"/>
    </location>
</feature>
<dbReference type="Gene3D" id="1.25.40.630">
    <property type="match status" value="1"/>
</dbReference>